<evidence type="ECO:0008006" key="3">
    <source>
        <dbReference type="Google" id="ProtNLM"/>
    </source>
</evidence>
<name>A0ABN1DNV2_9ACTN</name>
<evidence type="ECO:0000313" key="2">
    <source>
        <dbReference type="Proteomes" id="UP001501576"/>
    </source>
</evidence>
<gene>
    <name evidence="1" type="ORF">GCM10010390_57370</name>
</gene>
<sequence length="93" mass="10498">MWVETPTGLRLEQFGQLLKAVRERGGNGAHWGRPWCLPLAERVLIVVVYYRTDLTMRQLGPLFRCLVLDGVPGDPEAEPAARARAIEPFQRGQ</sequence>
<evidence type="ECO:0000313" key="1">
    <source>
        <dbReference type="EMBL" id="GAA0547656.1"/>
    </source>
</evidence>
<dbReference type="Proteomes" id="UP001501576">
    <property type="component" value="Unassembled WGS sequence"/>
</dbReference>
<comment type="caution">
    <text evidence="1">The sequence shown here is derived from an EMBL/GenBank/DDBJ whole genome shotgun (WGS) entry which is preliminary data.</text>
</comment>
<keyword evidence="2" id="KW-1185">Reference proteome</keyword>
<organism evidence="1 2">
    <name type="scientific">Streptomyces mordarskii</name>
    <dbReference type="NCBI Taxonomy" id="1226758"/>
    <lineage>
        <taxon>Bacteria</taxon>
        <taxon>Bacillati</taxon>
        <taxon>Actinomycetota</taxon>
        <taxon>Actinomycetes</taxon>
        <taxon>Kitasatosporales</taxon>
        <taxon>Streptomycetaceae</taxon>
        <taxon>Streptomyces</taxon>
    </lineage>
</organism>
<proteinExistence type="predicted"/>
<accession>A0ABN1DNV2</accession>
<reference evidence="1 2" key="1">
    <citation type="journal article" date="2019" name="Int. J. Syst. Evol. Microbiol.">
        <title>The Global Catalogue of Microorganisms (GCM) 10K type strain sequencing project: providing services to taxonomists for standard genome sequencing and annotation.</title>
        <authorList>
            <consortium name="The Broad Institute Genomics Platform"/>
            <consortium name="The Broad Institute Genome Sequencing Center for Infectious Disease"/>
            <person name="Wu L."/>
            <person name="Ma J."/>
        </authorList>
    </citation>
    <scope>NUCLEOTIDE SEQUENCE [LARGE SCALE GENOMIC DNA]</scope>
    <source>
        <strain evidence="1 2">JCM 5052</strain>
    </source>
</reference>
<protein>
    <recommendedName>
        <fullName evidence="3">Transposase</fullName>
    </recommendedName>
</protein>
<dbReference type="EMBL" id="BAAABZ010000053">
    <property type="protein sequence ID" value="GAA0547656.1"/>
    <property type="molecule type" value="Genomic_DNA"/>
</dbReference>